<evidence type="ECO:0000313" key="3">
    <source>
        <dbReference type="Proteomes" id="UP000274429"/>
    </source>
</evidence>
<dbReference type="AlphaFoldDB" id="A0A0R3WSS7"/>
<sequence length="92" mass="10517">MASSHFLSIVGICAFLYIQTLVSAVPNPRSLYREALHDWIDGLDDVESEDKLKFSRVARMPTDFSFNSDLALLRRMINENRPHGYKLLAFGK</sequence>
<reference evidence="2 3" key="2">
    <citation type="submission" date="2018-11" db="EMBL/GenBank/DDBJ databases">
        <authorList>
            <consortium name="Pathogen Informatics"/>
        </authorList>
    </citation>
    <scope>NUCLEOTIDE SEQUENCE [LARGE SCALE GENOMIC DNA]</scope>
</reference>
<accession>A0A0R3WSS7</accession>
<name>A0A0R3WSS7_HYDTA</name>
<evidence type="ECO:0000256" key="1">
    <source>
        <dbReference type="SAM" id="SignalP"/>
    </source>
</evidence>
<dbReference type="OrthoDB" id="6271680at2759"/>
<reference evidence="4" key="1">
    <citation type="submission" date="2017-02" db="UniProtKB">
        <authorList>
            <consortium name="WormBaseParasite"/>
        </authorList>
    </citation>
    <scope>IDENTIFICATION</scope>
</reference>
<protein>
    <submittedName>
        <fullName evidence="2 4">Uncharacterized protein</fullName>
    </submittedName>
</protein>
<feature type="signal peptide" evidence="1">
    <location>
        <begin position="1"/>
        <end position="24"/>
    </location>
</feature>
<keyword evidence="1" id="KW-0732">Signal</keyword>
<dbReference type="Proteomes" id="UP000274429">
    <property type="component" value="Unassembled WGS sequence"/>
</dbReference>
<dbReference type="EMBL" id="UYWX01003081">
    <property type="protein sequence ID" value="VDM23418.1"/>
    <property type="molecule type" value="Genomic_DNA"/>
</dbReference>
<feature type="chain" id="PRO_5043133076" evidence="1">
    <location>
        <begin position="25"/>
        <end position="92"/>
    </location>
</feature>
<gene>
    <name evidence="2" type="ORF">TTAC_LOCUS3802</name>
</gene>
<dbReference type="WBParaSite" id="TTAC_0000381701-mRNA-1">
    <property type="protein sequence ID" value="TTAC_0000381701-mRNA-1"/>
    <property type="gene ID" value="TTAC_0000381701"/>
</dbReference>
<proteinExistence type="predicted"/>
<evidence type="ECO:0000313" key="2">
    <source>
        <dbReference type="EMBL" id="VDM23418.1"/>
    </source>
</evidence>
<organism evidence="4">
    <name type="scientific">Hydatigena taeniaeformis</name>
    <name type="common">Feline tapeworm</name>
    <name type="synonym">Taenia taeniaeformis</name>
    <dbReference type="NCBI Taxonomy" id="6205"/>
    <lineage>
        <taxon>Eukaryota</taxon>
        <taxon>Metazoa</taxon>
        <taxon>Spiralia</taxon>
        <taxon>Lophotrochozoa</taxon>
        <taxon>Platyhelminthes</taxon>
        <taxon>Cestoda</taxon>
        <taxon>Eucestoda</taxon>
        <taxon>Cyclophyllidea</taxon>
        <taxon>Taeniidae</taxon>
        <taxon>Hydatigera</taxon>
    </lineage>
</organism>
<evidence type="ECO:0000313" key="4">
    <source>
        <dbReference type="WBParaSite" id="TTAC_0000381701-mRNA-1"/>
    </source>
</evidence>
<keyword evidence="3" id="KW-1185">Reference proteome</keyword>